<evidence type="ECO:0000313" key="3">
    <source>
        <dbReference type="Proteomes" id="UP000067461"/>
    </source>
</evidence>
<protein>
    <submittedName>
        <fullName evidence="2">Uncharacterized protein</fullName>
    </submittedName>
</protein>
<accession>A0A060NIW5</accession>
<name>A0A060NIW5_9BURK</name>
<dbReference type="EMBL" id="AP014568">
    <property type="protein sequence ID" value="BAO81322.1"/>
    <property type="molecule type" value="Genomic_DNA"/>
</dbReference>
<dbReference type="AlphaFoldDB" id="A0A060NIW5"/>
<reference evidence="2 3" key="1">
    <citation type="journal article" date="2014" name="Nat. Commun.">
        <title>Physiological and genomic features of highly alkaliphilic hydrogen-utilizing Betaproteobacteria from a continental serpentinizing site.</title>
        <authorList>
            <person name="Suzuki S."/>
            <person name="Kuenen J.G."/>
            <person name="Schipper K."/>
            <person name="van der Velde S."/>
            <person name="Ishii S."/>
            <person name="Wu A."/>
            <person name="Sorokin D.Y."/>
            <person name="Tenney A."/>
            <person name="Meng X.Y."/>
            <person name="Morrill P.L."/>
            <person name="Kamagata Y."/>
            <person name="Muyzer G."/>
            <person name="Nealson K.H."/>
        </authorList>
    </citation>
    <scope>NUCLEOTIDE SEQUENCE [LARGE SCALE GENOMIC DNA]</scope>
    <source>
        <strain evidence="2 3">A1</strain>
    </source>
</reference>
<evidence type="ECO:0000313" key="2">
    <source>
        <dbReference type="EMBL" id="BAO81322.1"/>
    </source>
</evidence>
<proteinExistence type="predicted"/>
<dbReference type="Proteomes" id="UP000067461">
    <property type="component" value="Chromosome"/>
</dbReference>
<feature type="region of interest" description="Disordered" evidence="1">
    <location>
        <begin position="92"/>
        <end position="114"/>
    </location>
</feature>
<sequence>MDYRTALEIARRNPGFTVRSGTDGGYLVYRPDGTLHLPSHADIIKPQSGESDLQERLDGVLTKLANAQTVIAALRNQVHHIGVQLNGERASRAIERKTTDDERPESVTPHQKYC</sequence>
<evidence type="ECO:0000256" key="1">
    <source>
        <dbReference type="SAM" id="MobiDB-lite"/>
    </source>
</evidence>
<dbReference type="HOGENOM" id="CLU_2116832_0_0_4"/>
<keyword evidence="3" id="KW-1185">Reference proteome</keyword>
<dbReference type="KEGG" id="cbaa:SRAA_1468"/>
<dbReference type="RefSeq" id="WP_144318727.1">
    <property type="nucleotide sequence ID" value="NZ_AP014568.1"/>
</dbReference>
<gene>
    <name evidence="2" type="ORF">SRAA_1468</name>
</gene>
<organism evidence="2 3">
    <name type="scientific">Serpentinimonas raichei</name>
    <dbReference type="NCBI Taxonomy" id="1458425"/>
    <lineage>
        <taxon>Bacteria</taxon>
        <taxon>Pseudomonadati</taxon>
        <taxon>Pseudomonadota</taxon>
        <taxon>Betaproteobacteria</taxon>
        <taxon>Burkholderiales</taxon>
        <taxon>Comamonadaceae</taxon>
        <taxon>Serpentinimonas</taxon>
    </lineage>
</organism>
<feature type="compositionally biased region" description="Basic and acidic residues" evidence="1">
    <location>
        <begin position="92"/>
        <end position="105"/>
    </location>
</feature>